<feature type="non-terminal residue" evidence="1">
    <location>
        <position position="1"/>
    </location>
</feature>
<dbReference type="Gene3D" id="1.10.340.70">
    <property type="match status" value="1"/>
</dbReference>
<keyword evidence="2" id="KW-1185">Reference proteome</keyword>
<dbReference type="OrthoDB" id="3234307at2759"/>
<evidence type="ECO:0000313" key="2">
    <source>
        <dbReference type="Proteomes" id="UP000054279"/>
    </source>
</evidence>
<reference evidence="1 2" key="1">
    <citation type="submission" date="2014-06" db="EMBL/GenBank/DDBJ databases">
        <title>Evolutionary Origins and Diversification of the Mycorrhizal Mutualists.</title>
        <authorList>
            <consortium name="DOE Joint Genome Institute"/>
            <consortium name="Mycorrhizal Genomics Consortium"/>
            <person name="Kohler A."/>
            <person name="Kuo A."/>
            <person name="Nagy L.G."/>
            <person name="Floudas D."/>
            <person name="Copeland A."/>
            <person name="Barry K.W."/>
            <person name="Cichocki N."/>
            <person name="Veneault-Fourrey C."/>
            <person name="LaButti K."/>
            <person name="Lindquist E.A."/>
            <person name="Lipzen A."/>
            <person name="Lundell T."/>
            <person name="Morin E."/>
            <person name="Murat C."/>
            <person name="Riley R."/>
            <person name="Ohm R."/>
            <person name="Sun H."/>
            <person name="Tunlid A."/>
            <person name="Henrissat B."/>
            <person name="Grigoriev I.V."/>
            <person name="Hibbett D.S."/>
            <person name="Martin F."/>
        </authorList>
    </citation>
    <scope>NUCLEOTIDE SEQUENCE [LARGE SCALE GENOMIC DNA]</scope>
    <source>
        <strain evidence="1 2">SS14</strain>
    </source>
</reference>
<dbReference type="Proteomes" id="UP000054279">
    <property type="component" value="Unassembled WGS sequence"/>
</dbReference>
<dbReference type="EMBL" id="KN837279">
    <property type="protein sequence ID" value="KIJ29606.1"/>
    <property type="molecule type" value="Genomic_DNA"/>
</dbReference>
<gene>
    <name evidence="1" type="ORF">M422DRAFT_80122</name>
</gene>
<proteinExistence type="predicted"/>
<evidence type="ECO:0000313" key="1">
    <source>
        <dbReference type="EMBL" id="KIJ29606.1"/>
    </source>
</evidence>
<name>A0A0C9UW97_SPHS4</name>
<sequence>GDGSDWSVTQDWEDREGLKNDVFGIGEDKEMTALRDRFMEDPWFLEVVDYLLGNTKELSVRERRRLHHKAAGFWLEDGKLWRGTTKAMNRSSKAECISCTDGLQKAREAHENNGHFAWDHTRLHLQDEYFWPTL</sequence>
<feature type="non-terminal residue" evidence="1">
    <location>
        <position position="134"/>
    </location>
</feature>
<dbReference type="HOGENOM" id="CLU_132418_0_0_1"/>
<accession>A0A0C9UW97</accession>
<dbReference type="AlphaFoldDB" id="A0A0C9UW97"/>
<protein>
    <recommendedName>
        <fullName evidence="3">Integrase zinc-binding domain-containing protein</fullName>
    </recommendedName>
</protein>
<evidence type="ECO:0008006" key="3">
    <source>
        <dbReference type="Google" id="ProtNLM"/>
    </source>
</evidence>
<organism evidence="1 2">
    <name type="scientific">Sphaerobolus stellatus (strain SS14)</name>
    <dbReference type="NCBI Taxonomy" id="990650"/>
    <lineage>
        <taxon>Eukaryota</taxon>
        <taxon>Fungi</taxon>
        <taxon>Dikarya</taxon>
        <taxon>Basidiomycota</taxon>
        <taxon>Agaricomycotina</taxon>
        <taxon>Agaricomycetes</taxon>
        <taxon>Phallomycetidae</taxon>
        <taxon>Geastrales</taxon>
        <taxon>Sphaerobolaceae</taxon>
        <taxon>Sphaerobolus</taxon>
    </lineage>
</organism>